<evidence type="ECO:0000256" key="6">
    <source>
        <dbReference type="ARBA" id="ARBA00023136"/>
    </source>
</evidence>
<evidence type="ECO:0000256" key="4">
    <source>
        <dbReference type="ARBA" id="ARBA00022692"/>
    </source>
</evidence>
<keyword evidence="6 7" id="KW-0472">Membrane</keyword>
<organism evidence="8 9">
    <name type="scientific">Engelhardtia mirabilis</name>
    <dbReference type="NCBI Taxonomy" id="2528011"/>
    <lineage>
        <taxon>Bacteria</taxon>
        <taxon>Pseudomonadati</taxon>
        <taxon>Planctomycetota</taxon>
        <taxon>Planctomycetia</taxon>
        <taxon>Planctomycetia incertae sedis</taxon>
        <taxon>Engelhardtia</taxon>
    </lineage>
</organism>
<keyword evidence="8" id="KW-0328">Glycosyltransferase</keyword>
<keyword evidence="2 7" id="KW-1003">Cell membrane</keyword>
<dbReference type="EMBL" id="CP036287">
    <property type="protein sequence ID" value="QDU66381.1"/>
    <property type="molecule type" value="Genomic_DNA"/>
</dbReference>
<dbReference type="NCBIfam" id="TIGR00544">
    <property type="entry name" value="lgt"/>
    <property type="match status" value="1"/>
</dbReference>
<keyword evidence="5 7" id="KW-1133">Transmembrane helix</keyword>
<evidence type="ECO:0000256" key="5">
    <source>
        <dbReference type="ARBA" id="ARBA00022989"/>
    </source>
</evidence>
<dbReference type="UniPathway" id="UPA00664"/>
<dbReference type="HAMAP" id="MF_01147">
    <property type="entry name" value="Lgt"/>
    <property type="match status" value="1"/>
</dbReference>
<name>A0A518BHC1_9BACT</name>
<feature type="transmembrane region" description="Helical" evidence="7">
    <location>
        <begin position="96"/>
        <end position="113"/>
    </location>
</feature>
<keyword evidence="4 7" id="KW-0812">Transmembrane</keyword>
<dbReference type="RefSeq" id="WP_145064152.1">
    <property type="nucleotide sequence ID" value="NZ_CP036287.1"/>
</dbReference>
<feature type="binding site" evidence="7">
    <location>
        <position position="139"/>
    </location>
    <ligand>
        <name>a 1,2-diacyl-sn-glycero-3-phospho-(1'-sn-glycerol)</name>
        <dbReference type="ChEBI" id="CHEBI:64716"/>
    </ligand>
</feature>
<feature type="transmembrane region" description="Helical" evidence="7">
    <location>
        <begin position="243"/>
        <end position="261"/>
    </location>
</feature>
<keyword evidence="9" id="KW-1185">Reference proteome</keyword>
<dbReference type="EC" id="2.5.1.145" evidence="7"/>
<feature type="transmembrane region" description="Helical" evidence="7">
    <location>
        <begin position="55"/>
        <end position="76"/>
    </location>
</feature>
<protein>
    <recommendedName>
        <fullName evidence="7">Phosphatidylglycerol--prolipoprotein diacylglyceryl transferase</fullName>
        <ecNumber evidence="7">2.5.1.145</ecNumber>
    </recommendedName>
</protein>
<reference evidence="8 9" key="1">
    <citation type="submission" date="2019-02" db="EMBL/GenBank/DDBJ databases">
        <title>Deep-cultivation of Planctomycetes and their phenomic and genomic characterization uncovers novel biology.</title>
        <authorList>
            <person name="Wiegand S."/>
            <person name="Jogler M."/>
            <person name="Boedeker C."/>
            <person name="Pinto D."/>
            <person name="Vollmers J."/>
            <person name="Rivas-Marin E."/>
            <person name="Kohn T."/>
            <person name="Peeters S.H."/>
            <person name="Heuer A."/>
            <person name="Rast P."/>
            <person name="Oberbeckmann S."/>
            <person name="Bunk B."/>
            <person name="Jeske O."/>
            <person name="Meyerdierks A."/>
            <person name="Storesund J.E."/>
            <person name="Kallscheuer N."/>
            <person name="Luecker S."/>
            <person name="Lage O.M."/>
            <person name="Pohl T."/>
            <person name="Merkel B.J."/>
            <person name="Hornburger P."/>
            <person name="Mueller R.-W."/>
            <person name="Bruemmer F."/>
            <person name="Labrenz M."/>
            <person name="Spormann A.M."/>
            <person name="Op den Camp H."/>
            <person name="Overmann J."/>
            <person name="Amann R."/>
            <person name="Jetten M.S.M."/>
            <person name="Mascher T."/>
            <person name="Medema M.H."/>
            <person name="Devos D.P."/>
            <person name="Kaster A.-K."/>
            <person name="Ovreas L."/>
            <person name="Rohde M."/>
            <person name="Galperin M.Y."/>
            <person name="Jogler C."/>
        </authorList>
    </citation>
    <scope>NUCLEOTIDE SEQUENCE [LARGE SCALE GENOMIC DNA]</scope>
    <source>
        <strain evidence="8 9">Pla133</strain>
    </source>
</reference>
<accession>A0A518BHC1</accession>
<dbReference type="GO" id="GO:0005886">
    <property type="term" value="C:plasma membrane"/>
    <property type="evidence" value="ECO:0007669"/>
    <property type="project" value="UniProtKB-SubCell"/>
</dbReference>
<comment type="catalytic activity">
    <reaction evidence="7">
        <text>L-cysteinyl-[prolipoprotein] + a 1,2-diacyl-sn-glycero-3-phospho-(1'-sn-glycerol) = an S-1,2-diacyl-sn-glyceryl-L-cysteinyl-[prolipoprotein] + sn-glycerol 1-phosphate + H(+)</text>
        <dbReference type="Rhea" id="RHEA:56712"/>
        <dbReference type="Rhea" id="RHEA-COMP:14679"/>
        <dbReference type="Rhea" id="RHEA-COMP:14680"/>
        <dbReference type="ChEBI" id="CHEBI:15378"/>
        <dbReference type="ChEBI" id="CHEBI:29950"/>
        <dbReference type="ChEBI" id="CHEBI:57685"/>
        <dbReference type="ChEBI" id="CHEBI:64716"/>
        <dbReference type="ChEBI" id="CHEBI:140658"/>
        <dbReference type="EC" id="2.5.1.145"/>
    </reaction>
</comment>
<dbReference type="AlphaFoldDB" id="A0A518BHC1"/>
<comment type="subcellular location">
    <subcellularLocation>
        <location evidence="7">Cell membrane</location>
        <topology evidence="7">Multi-pass membrane protein</topology>
    </subcellularLocation>
</comment>
<feature type="transmembrane region" description="Helical" evidence="7">
    <location>
        <begin position="268"/>
        <end position="286"/>
    </location>
</feature>
<feature type="transmembrane region" description="Helical" evidence="7">
    <location>
        <begin position="23"/>
        <end position="43"/>
    </location>
</feature>
<dbReference type="GO" id="GO:0042158">
    <property type="term" value="P:lipoprotein biosynthetic process"/>
    <property type="evidence" value="ECO:0007669"/>
    <property type="project" value="UniProtKB-UniRule"/>
</dbReference>
<dbReference type="Pfam" id="PF01790">
    <property type="entry name" value="LGT"/>
    <property type="match status" value="1"/>
</dbReference>
<comment type="similarity">
    <text evidence="1 7">Belongs to the Lgt family.</text>
</comment>
<dbReference type="KEGG" id="pbap:Pla133_14510"/>
<proteinExistence type="inferred from homology"/>
<evidence type="ECO:0000256" key="7">
    <source>
        <dbReference type="HAMAP-Rule" id="MF_01147"/>
    </source>
</evidence>
<evidence type="ECO:0000256" key="1">
    <source>
        <dbReference type="ARBA" id="ARBA00007150"/>
    </source>
</evidence>
<dbReference type="Proteomes" id="UP000316921">
    <property type="component" value="Chromosome"/>
</dbReference>
<evidence type="ECO:0000313" key="9">
    <source>
        <dbReference type="Proteomes" id="UP000316921"/>
    </source>
</evidence>
<evidence type="ECO:0000256" key="3">
    <source>
        <dbReference type="ARBA" id="ARBA00022679"/>
    </source>
</evidence>
<feature type="transmembrane region" description="Helical" evidence="7">
    <location>
        <begin position="120"/>
        <end position="141"/>
    </location>
</feature>
<dbReference type="PANTHER" id="PTHR30589:SF0">
    <property type="entry name" value="PHOSPHATIDYLGLYCEROL--PROLIPOPROTEIN DIACYLGLYCERYL TRANSFERASE"/>
    <property type="match status" value="1"/>
</dbReference>
<dbReference type="PANTHER" id="PTHR30589">
    <property type="entry name" value="PROLIPOPROTEIN DIACYLGLYCERYL TRANSFERASE"/>
    <property type="match status" value="1"/>
</dbReference>
<dbReference type="GO" id="GO:0008961">
    <property type="term" value="F:phosphatidylglycerol-prolipoprotein diacylglyceryl transferase activity"/>
    <property type="evidence" value="ECO:0007669"/>
    <property type="project" value="UniProtKB-UniRule"/>
</dbReference>
<dbReference type="InterPro" id="IPR001640">
    <property type="entry name" value="Lgt"/>
</dbReference>
<evidence type="ECO:0000313" key="8">
    <source>
        <dbReference type="EMBL" id="QDU66381.1"/>
    </source>
</evidence>
<keyword evidence="3 7" id="KW-0808">Transferase</keyword>
<gene>
    <name evidence="8" type="primary">lgt_1</name>
    <name evidence="7" type="synonym">lgt</name>
    <name evidence="8" type="ORF">Pla133_14510</name>
</gene>
<keyword evidence="8" id="KW-0449">Lipoprotein</keyword>
<comment type="pathway">
    <text evidence="7">Protein modification; lipoprotein biosynthesis (diacylglyceryl transfer).</text>
</comment>
<comment type="function">
    <text evidence="7">Catalyzes the transfer of the diacylglyceryl group from phosphatidylglycerol to the sulfhydryl group of the N-terminal cysteine of a prolipoprotein, the first step in the formation of mature lipoproteins.</text>
</comment>
<evidence type="ECO:0000256" key="2">
    <source>
        <dbReference type="ARBA" id="ARBA00022475"/>
    </source>
</evidence>
<sequence>MTFDFPTWDPVLFDLPGPVDVRWYGLMYIVGFVIAQWIVTRLARARFLPVDPQRVGDLMVALLIGVIIGGRMGYALFYDQGLVDPIRIFELWRGGMSFHGGLIGVFVAFTWWSRKNSVPWLRLGDACALCVTPGILAVRFANFINGELYGRVTEATTFGAMRFPTDAVALTELGLAGIEDTRSKELALQVAVGHRPWESVADRLAPAYSDGTPIPWDAIRPRLDWERAAEAVPFRHPSQLYEGLSEGLLLGLVLLLAYLLLRRRPLGPGGYGGIFLAGYGVARFLLEYVRQPDSQFTSSDDPVGTVLFGMTMGQTLSSAMVLTGAYFIWRGLRTRANAGPDSPAGIDVEAAT</sequence>
<feature type="transmembrane region" description="Helical" evidence="7">
    <location>
        <begin position="306"/>
        <end position="329"/>
    </location>
</feature>